<dbReference type="InterPro" id="IPR003791">
    <property type="entry name" value="UPF0178"/>
</dbReference>
<protein>
    <recommendedName>
        <fullName evidence="2">UPF0178 protein DPM33_31370</fullName>
    </recommendedName>
</protein>
<dbReference type="PANTHER" id="PTHR35146">
    <property type="entry name" value="UPF0178 PROTEIN YAII"/>
    <property type="match status" value="1"/>
</dbReference>
<dbReference type="Pfam" id="PF02639">
    <property type="entry name" value="DUF188"/>
    <property type="match status" value="1"/>
</dbReference>
<dbReference type="AlphaFoldDB" id="A0A330H890"/>
<dbReference type="OrthoDB" id="9798918at2"/>
<comment type="similarity">
    <text evidence="1 2">Belongs to the UPF0178 family.</text>
</comment>
<evidence type="ECO:0000313" key="3">
    <source>
        <dbReference type="EMBL" id="RAZ84590.1"/>
    </source>
</evidence>
<evidence type="ECO:0000256" key="1">
    <source>
        <dbReference type="ARBA" id="ARBA00008522"/>
    </source>
</evidence>
<proteinExistence type="inferred from homology"/>
<dbReference type="NCBIfam" id="NF001095">
    <property type="entry name" value="PRK00124.1"/>
    <property type="match status" value="1"/>
</dbReference>
<dbReference type="HAMAP" id="MF_00489">
    <property type="entry name" value="UPF0178"/>
    <property type="match status" value="1"/>
</dbReference>
<sequence length="156" mass="16817">MARDIIIYVDADACPVKAEVEKVAERHGVVVTYVSNGGLRPSRDPMIRNVVVSKGADAADDWIAGNARANDVVVTADIPLAARTVALGAHVLGPTGRPFTPETIGMAVAMRDLKQHLRETGESRGFNASFTPKDRSQFLGELDRILRRALKSVTPN</sequence>
<dbReference type="CDD" id="cd18720">
    <property type="entry name" value="PIN_YqxD-like"/>
    <property type="match status" value="1"/>
</dbReference>
<dbReference type="Proteomes" id="UP000251558">
    <property type="component" value="Unassembled WGS sequence"/>
</dbReference>
<dbReference type="EMBL" id="QMBP01000023">
    <property type="protein sequence ID" value="RAZ84590.1"/>
    <property type="molecule type" value="Genomic_DNA"/>
</dbReference>
<keyword evidence="4" id="KW-1185">Reference proteome</keyword>
<evidence type="ECO:0000256" key="2">
    <source>
        <dbReference type="HAMAP-Rule" id="MF_00489"/>
    </source>
</evidence>
<organism evidence="3 4">
    <name type="scientific">Mesorhizobium hawassense</name>
    <dbReference type="NCBI Taxonomy" id="1209954"/>
    <lineage>
        <taxon>Bacteria</taxon>
        <taxon>Pseudomonadati</taxon>
        <taxon>Pseudomonadota</taxon>
        <taxon>Alphaproteobacteria</taxon>
        <taxon>Hyphomicrobiales</taxon>
        <taxon>Phyllobacteriaceae</taxon>
        <taxon>Mesorhizobium</taxon>
    </lineage>
</organism>
<reference evidence="3 4" key="1">
    <citation type="submission" date="2018-07" db="EMBL/GenBank/DDBJ databases">
        <title>Diversity of Mesorhizobium strains in Brazil.</title>
        <authorList>
            <person name="Helene L.C.F."/>
            <person name="Dall'Agnol R."/>
            <person name="Delamuta J.R.M."/>
            <person name="Hungria M."/>
        </authorList>
    </citation>
    <scope>NUCLEOTIDE SEQUENCE [LARGE SCALE GENOMIC DNA]</scope>
    <source>
        <strain evidence="3 4">AC99b</strain>
    </source>
</reference>
<dbReference type="PANTHER" id="PTHR35146:SF1">
    <property type="entry name" value="UPF0178 PROTEIN YAII"/>
    <property type="match status" value="1"/>
</dbReference>
<name>A0A330H890_9HYPH</name>
<comment type="caution">
    <text evidence="3">The sequence shown here is derived from an EMBL/GenBank/DDBJ whole genome shotgun (WGS) entry which is preliminary data.</text>
</comment>
<evidence type="ECO:0000313" key="4">
    <source>
        <dbReference type="Proteomes" id="UP000251558"/>
    </source>
</evidence>
<accession>A0A330H890</accession>
<gene>
    <name evidence="3" type="ORF">DPM33_31370</name>
</gene>